<evidence type="ECO:0000313" key="3">
    <source>
        <dbReference type="Proteomes" id="UP000198796"/>
    </source>
</evidence>
<dbReference type="EMBL" id="FOJU01000001">
    <property type="protein sequence ID" value="SFA78429.1"/>
    <property type="molecule type" value="Genomic_DNA"/>
</dbReference>
<evidence type="ECO:0000256" key="1">
    <source>
        <dbReference type="SAM" id="MobiDB-lite"/>
    </source>
</evidence>
<proteinExistence type="predicted"/>
<dbReference type="AlphaFoldDB" id="A0A1I0VPQ3"/>
<dbReference type="Proteomes" id="UP000198796">
    <property type="component" value="Unassembled WGS sequence"/>
</dbReference>
<feature type="region of interest" description="Disordered" evidence="1">
    <location>
        <begin position="40"/>
        <end position="59"/>
    </location>
</feature>
<sequence>MVEIVLPGVLVEYGSGVLPLPLNIVAFQFNPESITRTLHLPATGAGSDPERNARRREHAQISAPPLESFEITAHFSAADDLGKGGAASAIPRLFGVGPQIAALEKMAYPSEGLISGLIGEAIDAIGDALGGNDDGATRSVPRKPAPRILFIWGPSRLVPVHIKSMSIIENKYDALLNPVQAEVRIGLEIPNAPPRGDSVAEGALTYTATVKDAQAILNLAKAVEIAIDVIPF</sequence>
<organism evidence="2 3">
    <name type="scientific">Poseidonocella pacifica</name>
    <dbReference type="NCBI Taxonomy" id="871651"/>
    <lineage>
        <taxon>Bacteria</taxon>
        <taxon>Pseudomonadati</taxon>
        <taxon>Pseudomonadota</taxon>
        <taxon>Alphaproteobacteria</taxon>
        <taxon>Rhodobacterales</taxon>
        <taxon>Roseobacteraceae</taxon>
        <taxon>Poseidonocella</taxon>
    </lineage>
</organism>
<dbReference type="OrthoDB" id="661223at2"/>
<dbReference type="RefSeq" id="WP_092060871.1">
    <property type="nucleotide sequence ID" value="NZ_FOJU01000001.1"/>
</dbReference>
<evidence type="ECO:0000313" key="2">
    <source>
        <dbReference type="EMBL" id="SFA78429.1"/>
    </source>
</evidence>
<name>A0A1I0VPQ3_9RHOB</name>
<gene>
    <name evidence="2" type="ORF">SAMN05421688_0859</name>
</gene>
<dbReference type="STRING" id="871651.SAMN05421688_0859"/>
<keyword evidence="3" id="KW-1185">Reference proteome</keyword>
<protein>
    <submittedName>
        <fullName evidence="2">Uncharacterized protein</fullName>
    </submittedName>
</protein>
<accession>A0A1I0VPQ3</accession>
<reference evidence="2 3" key="1">
    <citation type="submission" date="2016-10" db="EMBL/GenBank/DDBJ databases">
        <authorList>
            <person name="de Groot N.N."/>
        </authorList>
    </citation>
    <scope>NUCLEOTIDE SEQUENCE [LARGE SCALE GENOMIC DNA]</scope>
    <source>
        <strain evidence="2 3">DSM 29316</strain>
    </source>
</reference>